<proteinExistence type="predicted"/>
<dbReference type="AlphaFoldDB" id="A0A937KDN0"/>
<gene>
    <name evidence="2" type="ORF">JMN32_20995</name>
</gene>
<comment type="caution">
    <text evidence="2">The sequence shown here is derived from an EMBL/GenBank/DDBJ whole genome shotgun (WGS) entry which is preliminary data.</text>
</comment>
<sequence length="581" mass="63013">MQDNLLQNQQQTSAASAQKVSNLDRDNLLPNSKKPNANGTASFYPTNTSLGEAFNNVGKNSISSVLNSPSVSSSPVQKKANSEDKLQLKAKNEPLQEAPAESVNASLGGTMVQAKKVPVNDDAALENEADIMGAKAARNEMVNVGGGALSQTVQKKAVIQRQTGEQELDRIAPQQAIYEYAAHHLVYQQENYALTNEEIHMLSAAGYNPAGIAWYGASAGAQTGFQAVLVPSRSDEKNSLLAIRGTIPGGGSENLLTIFTDLDPQAVGASQFANNRALIESILEDAGRQVDVTGHSLGGAMAQHVAVNYSGQVGNVATFQSPGIDQASVDRFNRLSEDERPHVVHHIVTGDLVDKAGEASLPGDVFEHDFGKSLDVRVLLSTITTSVTEIRADISLLNQTVREILGIVRPQLSLPISVFEDAQLLYQKIQLLSTIKNRIQERVQALRTYLSTTASTVGESHGMHAFGAARYNTMRSGLGMGDNVMGDNVGRSSTINHYESYPHTEQREVAEPIRKSAGRALQNIFRAYISVVQTYESTVESYNRFKQGISNAWDRFTQGVSDGMNAATDRINRAWRWLTDW</sequence>
<dbReference type="EMBL" id="JAEUGD010000065">
    <property type="protein sequence ID" value="MBL6448802.1"/>
    <property type="molecule type" value="Genomic_DNA"/>
</dbReference>
<feature type="region of interest" description="Disordered" evidence="1">
    <location>
        <begin position="1"/>
        <end position="55"/>
    </location>
</feature>
<dbReference type="InterPro" id="IPR029058">
    <property type="entry name" value="AB_hydrolase_fold"/>
</dbReference>
<organism evidence="2 3">
    <name type="scientific">Fulvivirga marina</name>
    <dbReference type="NCBI Taxonomy" id="2494733"/>
    <lineage>
        <taxon>Bacteria</taxon>
        <taxon>Pseudomonadati</taxon>
        <taxon>Bacteroidota</taxon>
        <taxon>Cytophagia</taxon>
        <taxon>Cytophagales</taxon>
        <taxon>Fulvivirgaceae</taxon>
        <taxon>Fulvivirga</taxon>
    </lineage>
</organism>
<feature type="region of interest" description="Disordered" evidence="1">
    <location>
        <begin position="65"/>
        <end position="84"/>
    </location>
</feature>
<dbReference type="RefSeq" id="WP_202858341.1">
    <property type="nucleotide sequence ID" value="NZ_JAEUGD010000065.1"/>
</dbReference>
<feature type="compositionally biased region" description="Polar residues" evidence="1">
    <location>
        <begin position="29"/>
        <end position="50"/>
    </location>
</feature>
<dbReference type="Gene3D" id="3.40.50.1820">
    <property type="entry name" value="alpha/beta hydrolase"/>
    <property type="match status" value="1"/>
</dbReference>
<name>A0A937KDN0_9BACT</name>
<keyword evidence="3" id="KW-1185">Reference proteome</keyword>
<evidence type="ECO:0000313" key="2">
    <source>
        <dbReference type="EMBL" id="MBL6448802.1"/>
    </source>
</evidence>
<evidence type="ECO:0008006" key="4">
    <source>
        <dbReference type="Google" id="ProtNLM"/>
    </source>
</evidence>
<dbReference type="Proteomes" id="UP000614216">
    <property type="component" value="Unassembled WGS sequence"/>
</dbReference>
<protein>
    <recommendedName>
        <fullName evidence="4">Fungal lipase-like domain-containing protein</fullName>
    </recommendedName>
</protein>
<dbReference type="CDD" id="cd00741">
    <property type="entry name" value="Lipase"/>
    <property type="match status" value="1"/>
</dbReference>
<dbReference type="Pfam" id="PF26363">
    <property type="entry name" value="Phospholipase-like"/>
    <property type="match status" value="1"/>
</dbReference>
<evidence type="ECO:0000256" key="1">
    <source>
        <dbReference type="SAM" id="MobiDB-lite"/>
    </source>
</evidence>
<reference evidence="2" key="1">
    <citation type="submission" date="2021-01" db="EMBL/GenBank/DDBJ databases">
        <title>Fulvivirga kasyanovii gen. nov., sp nov., a novel member of the phylum Bacteroidetes isolated from seawater in a mussel farm.</title>
        <authorList>
            <person name="Zhao L.-H."/>
            <person name="Wang Z.-J."/>
        </authorList>
    </citation>
    <scope>NUCLEOTIDE SEQUENCE</scope>
    <source>
        <strain evidence="2">29W222</strain>
    </source>
</reference>
<accession>A0A937KDN0</accession>
<dbReference type="SUPFAM" id="SSF53474">
    <property type="entry name" value="alpha/beta-Hydrolases"/>
    <property type="match status" value="1"/>
</dbReference>
<feature type="compositionally biased region" description="Low complexity" evidence="1">
    <location>
        <begin position="1"/>
        <end position="18"/>
    </location>
</feature>
<evidence type="ECO:0000313" key="3">
    <source>
        <dbReference type="Proteomes" id="UP000614216"/>
    </source>
</evidence>
<feature type="compositionally biased region" description="Low complexity" evidence="1">
    <location>
        <begin position="65"/>
        <end position="76"/>
    </location>
</feature>